<dbReference type="AlphaFoldDB" id="A0A3Q3DEA0"/>
<dbReference type="GeneTree" id="ENSGT00940000156376"/>
<dbReference type="STRING" id="109280.ENSHCOP00000009889"/>
<reference evidence="3" key="1">
    <citation type="submission" date="2025-08" db="UniProtKB">
        <authorList>
            <consortium name="Ensembl"/>
        </authorList>
    </citation>
    <scope>IDENTIFICATION</scope>
</reference>
<name>A0A3Q3DEA0_HIPCM</name>
<dbReference type="KEGG" id="hcq:109516721"/>
<proteinExistence type="predicted"/>
<feature type="region of interest" description="Disordered" evidence="1">
    <location>
        <begin position="1"/>
        <end position="25"/>
    </location>
</feature>
<protein>
    <submittedName>
        <fullName evidence="3">Activating transcription factor 3</fullName>
    </submittedName>
</protein>
<dbReference type="CDD" id="cd14722">
    <property type="entry name" value="bZIP_ATF3"/>
    <property type="match status" value="1"/>
</dbReference>
<dbReference type="RefSeq" id="XP_019727035.1">
    <property type="nucleotide sequence ID" value="XM_019871476.1"/>
</dbReference>
<keyword evidence="4" id="KW-1185">Reference proteome</keyword>
<dbReference type="InterPro" id="IPR000837">
    <property type="entry name" value="AP-1"/>
</dbReference>
<feature type="compositionally biased region" description="Polar residues" evidence="1">
    <location>
        <begin position="60"/>
        <end position="77"/>
    </location>
</feature>
<dbReference type="GO" id="GO:0002244">
    <property type="term" value="P:hematopoietic progenitor cell differentiation"/>
    <property type="evidence" value="ECO:0007669"/>
    <property type="project" value="Ensembl"/>
</dbReference>
<dbReference type="OrthoDB" id="2596881at2759"/>
<organism evidence="3 4">
    <name type="scientific">Hippocampus comes</name>
    <name type="common">Tiger tail seahorse</name>
    <dbReference type="NCBI Taxonomy" id="109280"/>
    <lineage>
        <taxon>Eukaryota</taxon>
        <taxon>Metazoa</taxon>
        <taxon>Chordata</taxon>
        <taxon>Craniata</taxon>
        <taxon>Vertebrata</taxon>
        <taxon>Euteleostomi</taxon>
        <taxon>Actinopterygii</taxon>
        <taxon>Neopterygii</taxon>
        <taxon>Teleostei</taxon>
        <taxon>Neoteleostei</taxon>
        <taxon>Acanthomorphata</taxon>
        <taxon>Syngnathiaria</taxon>
        <taxon>Syngnathiformes</taxon>
        <taxon>Syngnathoidei</taxon>
        <taxon>Syngnathidae</taxon>
        <taxon>Hippocampus</taxon>
    </lineage>
</organism>
<dbReference type="OMA" id="KRECAPQ"/>
<dbReference type="SUPFAM" id="SSF57959">
    <property type="entry name" value="Leucine zipper domain"/>
    <property type="match status" value="1"/>
</dbReference>
<dbReference type="GO" id="GO:0000981">
    <property type="term" value="F:DNA-binding transcription factor activity, RNA polymerase II-specific"/>
    <property type="evidence" value="ECO:0007669"/>
    <property type="project" value="TreeGrafter"/>
</dbReference>
<dbReference type="CTD" id="467"/>
<dbReference type="PANTHER" id="PTHR23351">
    <property type="entry name" value="FOS TRANSCRIPTION FACTOR-RELATED"/>
    <property type="match status" value="1"/>
</dbReference>
<dbReference type="Proteomes" id="UP000264820">
    <property type="component" value="Unplaced"/>
</dbReference>
<dbReference type="GO" id="GO:0005634">
    <property type="term" value="C:nucleus"/>
    <property type="evidence" value="ECO:0007669"/>
    <property type="project" value="TreeGrafter"/>
</dbReference>
<feature type="domain" description="BZIP" evidence="2">
    <location>
        <begin position="81"/>
        <end position="144"/>
    </location>
</feature>
<dbReference type="PANTHER" id="PTHR23351:SF59">
    <property type="entry name" value="CYCLIC AMP-DEPENDENT TRANSCRIPTION FACTOR ATF-3-LIKE"/>
    <property type="match status" value="1"/>
</dbReference>
<dbReference type="GO" id="GO:0060379">
    <property type="term" value="P:cardiac muscle cell myoblast differentiation"/>
    <property type="evidence" value="ECO:0007669"/>
    <property type="project" value="Ensembl"/>
</dbReference>
<dbReference type="InterPro" id="IPR004827">
    <property type="entry name" value="bZIP"/>
</dbReference>
<dbReference type="InterPro" id="IPR046347">
    <property type="entry name" value="bZIP_sf"/>
</dbReference>
<dbReference type="GO" id="GO:0000978">
    <property type="term" value="F:RNA polymerase II cis-regulatory region sequence-specific DNA binding"/>
    <property type="evidence" value="ECO:0007669"/>
    <property type="project" value="TreeGrafter"/>
</dbReference>
<evidence type="ECO:0000256" key="1">
    <source>
        <dbReference type="SAM" id="MobiDB-lite"/>
    </source>
</evidence>
<reference evidence="3" key="2">
    <citation type="submission" date="2025-09" db="UniProtKB">
        <authorList>
            <consortium name="Ensembl"/>
        </authorList>
    </citation>
    <scope>IDENTIFICATION</scope>
</reference>
<dbReference type="Gene3D" id="1.20.5.170">
    <property type="match status" value="1"/>
</dbReference>
<sequence>MLQNSRPTLADVSCSASVPRPLPVPRLTPLGSLSLDDLSHLTAAGECQPGPTGRGDVSSDGASSCSDFGTVGKTQLSLAEADRRKRRRENNKAAAAKCRRKKKDRTEYLLLESEKLENVNVNLKAQIKALNQQKQHLSYMLNQHRPTCIVRANNGHTPDHENVDLFVRHLQESPSAVCGQTSLFAIQDTAGSIFSIPSELDAGGLLSLDHVQCSVSM</sequence>
<dbReference type="Ensembl" id="ENSHCOT00000017027.1">
    <property type="protein sequence ID" value="ENSHCOP00000009889.1"/>
    <property type="gene ID" value="ENSHCOG00000012406.1"/>
</dbReference>
<accession>A0A3Q3DEA0</accession>
<dbReference type="Pfam" id="PF00170">
    <property type="entry name" value="bZIP_1"/>
    <property type="match status" value="1"/>
</dbReference>
<evidence type="ECO:0000313" key="3">
    <source>
        <dbReference type="Ensembl" id="ENSHCOP00000009889.1"/>
    </source>
</evidence>
<dbReference type="SMART" id="SM00338">
    <property type="entry name" value="BRLZ"/>
    <property type="match status" value="1"/>
</dbReference>
<dbReference type="PROSITE" id="PS50217">
    <property type="entry name" value="BZIP"/>
    <property type="match status" value="1"/>
</dbReference>
<dbReference type="GO" id="GO:0009615">
    <property type="term" value="P:response to virus"/>
    <property type="evidence" value="ECO:0007669"/>
    <property type="project" value="Ensembl"/>
</dbReference>
<dbReference type="GeneID" id="109516721"/>
<feature type="region of interest" description="Disordered" evidence="1">
    <location>
        <begin position="43"/>
        <end position="98"/>
    </location>
</feature>
<evidence type="ECO:0000313" key="4">
    <source>
        <dbReference type="Proteomes" id="UP000264820"/>
    </source>
</evidence>
<dbReference type="PRINTS" id="PR00042">
    <property type="entry name" value="LEUZIPPRFOS"/>
</dbReference>
<evidence type="ECO:0000259" key="2">
    <source>
        <dbReference type="PROSITE" id="PS50217"/>
    </source>
</evidence>